<comment type="similarity">
    <text evidence="1">Belongs to the SUN family.</text>
</comment>
<evidence type="ECO:0000256" key="3">
    <source>
        <dbReference type="SAM" id="SignalP"/>
    </source>
</evidence>
<comment type="caution">
    <text evidence="4">The sequence shown here is derived from an EMBL/GenBank/DDBJ whole genome shotgun (WGS) entry which is preliminary data.</text>
</comment>
<accession>A0A439DEA0</accession>
<feature type="compositionally biased region" description="Polar residues" evidence="2">
    <location>
        <begin position="452"/>
        <end position="462"/>
    </location>
</feature>
<feature type="region of interest" description="Disordered" evidence="2">
    <location>
        <begin position="22"/>
        <end position="75"/>
    </location>
</feature>
<proteinExistence type="inferred from homology"/>
<feature type="compositionally biased region" description="Low complexity" evidence="2">
    <location>
        <begin position="349"/>
        <end position="420"/>
    </location>
</feature>
<feature type="region of interest" description="Disordered" evidence="2">
    <location>
        <begin position="452"/>
        <end position="518"/>
    </location>
</feature>
<dbReference type="InterPro" id="IPR005556">
    <property type="entry name" value="SUN"/>
</dbReference>
<sequence length="537" mass="55251">MKPTTLKAAVGSAVLLLATQPEGVSSQHHRHQHRQIHHQHHHHASKRSDYGPSNATSNPRYQFRRPEKLEARGSGAKCEFPKSKGLFAVTPGSMNGGWALAPDQECVDGTWCPIACPAGQVMAQWKPDTTYAFPESTYGGVYCNKGEIEVPFEDSPWCVDGTGTVEAVNKAGDIVSFCQTVLPGYEDMIIPTDVDSSATLAVPDPSYWDSTASHFYINAPGVSSSEGCIWGDESKPIGNWAPYVAGANTDGSGSTFVKLGLNPVWQDSALFGTKPTFGLKIECDGDCNGLPCQIDGSGVTSNEKATGAGGSDFCVVTVSKGSKANIIVHNLDGSSGGDGSDGGDDSDESSSSPEPTPTSTSTPTPTPTPTTTSIPTTTSTPTTSSIPTTTSIPSTTSTPIPTTSSSVVPPTTTSSSASVRISTSTSVSSYPVFSSSSSAVQFLGGVYHQNETSGTGHSWDNPTGTSTFSASSTSESQIQSEGESGSGSGSDSGSGTGTESEASSAESSQSSENAGQRQDGAAVAGLIVAFVAAVYLL</sequence>
<evidence type="ECO:0000313" key="4">
    <source>
        <dbReference type="EMBL" id="RWA12740.1"/>
    </source>
</evidence>
<feature type="chain" id="PRO_5018995849" description="SUN domain-containing protein" evidence="3">
    <location>
        <begin position="27"/>
        <end position="537"/>
    </location>
</feature>
<reference evidence="4 5" key="1">
    <citation type="submission" date="2018-12" db="EMBL/GenBank/DDBJ databases">
        <title>Draft genome sequence of Xylaria grammica IHI A82.</title>
        <authorList>
            <person name="Buettner E."/>
            <person name="Kellner H."/>
        </authorList>
    </citation>
    <scope>NUCLEOTIDE SEQUENCE [LARGE SCALE GENOMIC DNA]</scope>
    <source>
        <strain evidence="4 5">IHI A82</strain>
    </source>
</reference>
<evidence type="ECO:0008006" key="6">
    <source>
        <dbReference type="Google" id="ProtNLM"/>
    </source>
</evidence>
<feature type="compositionally biased region" description="Polar residues" evidence="2">
    <location>
        <begin position="51"/>
        <end position="60"/>
    </location>
</feature>
<dbReference type="Pfam" id="PF03856">
    <property type="entry name" value="SUN"/>
    <property type="match status" value="1"/>
</dbReference>
<dbReference type="PANTHER" id="PTHR31654">
    <property type="entry name" value="SECRETED BETA-GLUCOSIDASE ADG3-RELATED"/>
    <property type="match status" value="1"/>
</dbReference>
<name>A0A439DEA0_9PEZI</name>
<feature type="compositionally biased region" description="Basic residues" evidence="2">
    <location>
        <begin position="27"/>
        <end position="45"/>
    </location>
</feature>
<dbReference type="EMBL" id="RYZI01000043">
    <property type="protein sequence ID" value="RWA12740.1"/>
    <property type="molecule type" value="Genomic_DNA"/>
</dbReference>
<protein>
    <recommendedName>
        <fullName evidence="6">SUN domain-containing protein</fullName>
    </recommendedName>
</protein>
<dbReference type="STRING" id="363999.A0A439DEA0"/>
<evidence type="ECO:0000256" key="2">
    <source>
        <dbReference type="SAM" id="MobiDB-lite"/>
    </source>
</evidence>
<feature type="compositionally biased region" description="Low complexity" evidence="2">
    <location>
        <begin position="463"/>
        <end position="483"/>
    </location>
</feature>
<evidence type="ECO:0000313" key="5">
    <source>
        <dbReference type="Proteomes" id="UP000286045"/>
    </source>
</evidence>
<feature type="compositionally biased region" description="Gly residues" evidence="2">
    <location>
        <begin position="484"/>
        <end position="496"/>
    </location>
</feature>
<feature type="signal peptide" evidence="3">
    <location>
        <begin position="1"/>
        <end position="26"/>
    </location>
</feature>
<dbReference type="PANTHER" id="PTHR31654:SF0">
    <property type="entry name" value="SECRETED BETA-GLUCOSIDASE ADG3-RELATED"/>
    <property type="match status" value="1"/>
</dbReference>
<evidence type="ECO:0000256" key="1">
    <source>
        <dbReference type="ARBA" id="ARBA00010579"/>
    </source>
</evidence>
<organism evidence="4 5">
    <name type="scientific">Xylaria grammica</name>
    <dbReference type="NCBI Taxonomy" id="363999"/>
    <lineage>
        <taxon>Eukaryota</taxon>
        <taxon>Fungi</taxon>
        <taxon>Dikarya</taxon>
        <taxon>Ascomycota</taxon>
        <taxon>Pezizomycotina</taxon>
        <taxon>Sordariomycetes</taxon>
        <taxon>Xylariomycetidae</taxon>
        <taxon>Xylariales</taxon>
        <taxon>Xylariaceae</taxon>
        <taxon>Xylaria</taxon>
    </lineage>
</organism>
<feature type="region of interest" description="Disordered" evidence="2">
    <location>
        <begin position="329"/>
        <end position="420"/>
    </location>
</feature>
<keyword evidence="5" id="KW-1185">Reference proteome</keyword>
<feature type="compositionally biased region" description="Low complexity" evidence="2">
    <location>
        <begin position="497"/>
        <end position="516"/>
    </location>
</feature>
<keyword evidence="3" id="KW-0732">Signal</keyword>
<dbReference type="AlphaFoldDB" id="A0A439DEA0"/>
<gene>
    <name evidence="4" type="ORF">EKO27_g2358</name>
</gene>
<dbReference type="InterPro" id="IPR053088">
    <property type="entry name" value="Beta-glucosidase/SUN-like"/>
</dbReference>
<dbReference type="Proteomes" id="UP000286045">
    <property type="component" value="Unassembled WGS sequence"/>
</dbReference>